<evidence type="ECO:0000256" key="1">
    <source>
        <dbReference type="SAM" id="Phobius"/>
    </source>
</evidence>
<accession>A0A6G6Y995</accession>
<keyword evidence="1" id="KW-1133">Transmembrane helix</keyword>
<keyword evidence="1" id="KW-0472">Membrane</keyword>
<name>A0A6G6Y995_9SPHN</name>
<dbReference type="RefSeq" id="WP_165328439.1">
    <property type="nucleotide sequence ID" value="NZ_CP049109.1"/>
</dbReference>
<proteinExistence type="predicted"/>
<gene>
    <name evidence="2" type="ORF">G5C33_18120</name>
</gene>
<feature type="transmembrane region" description="Helical" evidence="1">
    <location>
        <begin position="202"/>
        <end position="224"/>
    </location>
</feature>
<keyword evidence="1" id="KW-0812">Transmembrane</keyword>
<organism evidence="2 3">
    <name type="scientific">Stakelama tenebrarum</name>
    <dbReference type="NCBI Taxonomy" id="2711215"/>
    <lineage>
        <taxon>Bacteria</taxon>
        <taxon>Pseudomonadati</taxon>
        <taxon>Pseudomonadota</taxon>
        <taxon>Alphaproteobacteria</taxon>
        <taxon>Sphingomonadales</taxon>
        <taxon>Sphingomonadaceae</taxon>
        <taxon>Stakelama</taxon>
    </lineage>
</organism>
<dbReference type="AlphaFoldDB" id="A0A6G6Y995"/>
<evidence type="ECO:0000313" key="3">
    <source>
        <dbReference type="Proteomes" id="UP000501568"/>
    </source>
</evidence>
<feature type="transmembrane region" description="Helical" evidence="1">
    <location>
        <begin position="160"/>
        <end position="182"/>
    </location>
</feature>
<dbReference type="EMBL" id="CP049109">
    <property type="protein sequence ID" value="QIG81512.1"/>
    <property type="molecule type" value="Genomic_DNA"/>
</dbReference>
<keyword evidence="3" id="KW-1185">Reference proteome</keyword>
<dbReference type="Proteomes" id="UP000501568">
    <property type="component" value="Chromosome"/>
</dbReference>
<evidence type="ECO:0000313" key="2">
    <source>
        <dbReference type="EMBL" id="QIG81512.1"/>
    </source>
</evidence>
<reference evidence="2 3" key="1">
    <citation type="submission" date="2020-02" db="EMBL/GenBank/DDBJ databases">
        <authorList>
            <person name="Zheng R.K."/>
            <person name="Sun C.M."/>
        </authorList>
    </citation>
    <scope>NUCLEOTIDE SEQUENCE [LARGE SCALE GENOMIC DNA]</scope>
    <source>
        <strain evidence="3">zrk23</strain>
    </source>
</reference>
<sequence length="304" mass="34030">MSKWDYNSVINTLTYLDVSSANAKLRRIENELSRPVRDPVADREGLAYMANFKLEQIFDKLLARDRNMERDGSAREYLETELLTLEVIDHDPEDFDRPNYATKVDHLRQDLLYRRKKLAEKFGPEGQRYVEDLIQLPYLIHKTRQGYVYEAAYQAQKGSWLLGGAGVALYAVGLVLIVIAALMPTIWDGMLLGMMDGNASYFLAPVLMVAGLGVVGATAVLRFLSQARVKAGINAAKKRAGYAGNVALLRGKAAKDRAYYNSSPFGPNTADRHSVPAETQSEKLEAIAVLERQLTEAQRWLEAN</sequence>
<dbReference type="KEGG" id="spzr:G5C33_18120"/>
<protein>
    <submittedName>
        <fullName evidence="2">Uncharacterized protein</fullName>
    </submittedName>
</protein>